<organism evidence="3 4">
    <name type="scientific">Handelsmanbacteria sp. (strain RIFCSPLOWO2_12_FULL_64_10)</name>
    <dbReference type="NCBI Taxonomy" id="1817868"/>
    <lineage>
        <taxon>Bacteria</taxon>
        <taxon>Candidatus Handelsmaniibacteriota</taxon>
    </lineage>
</organism>
<evidence type="ECO:0000313" key="3">
    <source>
        <dbReference type="EMBL" id="OGG46182.1"/>
    </source>
</evidence>
<sequence>MDQPDHFERAFQRTLRNEGGWSDHAADKGGATMLGISLRFLRTLKDADRDGWLDGDLNLDGAVDEKDVRLVDEERVKRIARAYFWDPLRCGEIASFEAAARVFDLSFVMGGPSAARVLQSACARCGIPIEVDGVIGSQTLGAVNALARANEGAFLAALRERAAARFGEIIAGDPAQEAFRDGWMARARS</sequence>
<dbReference type="InterPro" id="IPR023346">
    <property type="entry name" value="Lysozyme-like_dom_sf"/>
</dbReference>
<dbReference type="InterPro" id="IPR008565">
    <property type="entry name" value="TtsA-like_GH18_dom"/>
</dbReference>
<name>A0A1F6CB37_HANXR</name>
<dbReference type="Gene3D" id="1.20.141.10">
    <property type="entry name" value="Chitosanase, subunit A, domain 1"/>
    <property type="match status" value="1"/>
</dbReference>
<dbReference type="Pfam" id="PF09374">
    <property type="entry name" value="PG_binding_3"/>
    <property type="match status" value="1"/>
</dbReference>
<gene>
    <name evidence="3" type="ORF">A3F84_10390</name>
</gene>
<dbReference type="Proteomes" id="UP000178606">
    <property type="component" value="Unassembled WGS sequence"/>
</dbReference>
<evidence type="ECO:0000259" key="2">
    <source>
        <dbReference type="Pfam" id="PF09374"/>
    </source>
</evidence>
<dbReference type="EMBL" id="MFKF01000337">
    <property type="protein sequence ID" value="OGG46182.1"/>
    <property type="molecule type" value="Genomic_DNA"/>
</dbReference>
<feature type="domain" description="TtsA-like Glycoside hydrolase family 108" evidence="1">
    <location>
        <begin position="11"/>
        <end position="110"/>
    </location>
</feature>
<evidence type="ECO:0000313" key="4">
    <source>
        <dbReference type="Proteomes" id="UP000178606"/>
    </source>
</evidence>
<dbReference type="SUPFAM" id="SSF53955">
    <property type="entry name" value="Lysozyme-like"/>
    <property type="match status" value="1"/>
</dbReference>
<dbReference type="AlphaFoldDB" id="A0A1F6CB37"/>
<reference evidence="3 4" key="1">
    <citation type="journal article" date="2016" name="Nat. Commun.">
        <title>Thousands of microbial genomes shed light on interconnected biogeochemical processes in an aquifer system.</title>
        <authorList>
            <person name="Anantharaman K."/>
            <person name="Brown C.T."/>
            <person name="Hug L.A."/>
            <person name="Sharon I."/>
            <person name="Castelle C.J."/>
            <person name="Probst A.J."/>
            <person name="Thomas B.C."/>
            <person name="Singh A."/>
            <person name="Wilkins M.J."/>
            <person name="Karaoz U."/>
            <person name="Brodie E.L."/>
            <person name="Williams K.H."/>
            <person name="Hubbard S.S."/>
            <person name="Banfield J.F."/>
        </authorList>
    </citation>
    <scope>NUCLEOTIDE SEQUENCE [LARGE SCALE GENOMIC DNA]</scope>
    <source>
        <strain evidence="4">RIFCSPLOWO2_12_FULL_64_10</strain>
    </source>
</reference>
<dbReference type="InterPro" id="IPR018537">
    <property type="entry name" value="Peptidoglycan-bd_3"/>
</dbReference>
<evidence type="ECO:0000259" key="1">
    <source>
        <dbReference type="Pfam" id="PF05838"/>
    </source>
</evidence>
<dbReference type="Pfam" id="PF05838">
    <property type="entry name" value="Glyco_hydro_108"/>
    <property type="match status" value="1"/>
</dbReference>
<proteinExistence type="predicted"/>
<accession>A0A1F6CB37</accession>
<comment type="caution">
    <text evidence="3">The sequence shown here is derived from an EMBL/GenBank/DDBJ whole genome shotgun (WGS) entry which is preliminary data.</text>
</comment>
<feature type="domain" description="Peptidoglycan binding" evidence="2">
    <location>
        <begin position="114"/>
        <end position="187"/>
    </location>
</feature>
<protein>
    <submittedName>
        <fullName evidence="3">Uncharacterized protein</fullName>
    </submittedName>
</protein>